<organism evidence="2 3">
    <name type="scientific">Tatumella morbirosei</name>
    <dbReference type="NCBI Taxonomy" id="642227"/>
    <lineage>
        <taxon>Bacteria</taxon>
        <taxon>Pseudomonadati</taxon>
        <taxon>Pseudomonadota</taxon>
        <taxon>Gammaproteobacteria</taxon>
        <taxon>Enterobacterales</taxon>
        <taxon>Erwiniaceae</taxon>
        <taxon>Tatumella</taxon>
    </lineage>
</organism>
<comment type="caution">
    <text evidence="2">The sequence shown here is derived from an EMBL/GenBank/DDBJ whole genome shotgun (WGS) entry which is preliminary data.</text>
</comment>
<gene>
    <name evidence="2" type="ORF">HA49_16620</name>
</gene>
<reference evidence="2" key="1">
    <citation type="submission" date="2014-12" db="EMBL/GenBank/DDBJ databases">
        <title>The draft genome of the Tatumella morbirosei type strain, LMG23360T isolated from pineapple rot.</title>
        <authorList>
            <person name="Smits T.H."/>
            <person name="Palmer M."/>
            <person name="Venter S.N."/>
            <person name="Duffy B."/>
            <person name="Steenkamp E.T."/>
            <person name="Chan W.Y."/>
            <person name="Coutinho T.A."/>
            <person name="Coetzee M.P."/>
            <person name="De Maayer P."/>
        </authorList>
    </citation>
    <scope>NUCLEOTIDE SEQUENCE [LARGE SCALE GENOMIC DNA]</scope>
    <source>
        <strain evidence="2">LMG 23360</strain>
    </source>
</reference>
<evidence type="ECO:0000313" key="3">
    <source>
        <dbReference type="Proteomes" id="UP000029577"/>
    </source>
</evidence>
<sequence>MKGSDAVQSQINLLHSQYSNIERDGYFYARLSELESQHYWQKSQERKQAEAQQKQQKKHQEQQQATANAAASYARRNKLQATNTALKIINEDSAESPEELLLALIYRKCHLLAAKKFSLDAALEKIRKIVGDELIHQYMEQSVRNISTIDAAALERKFSEIVTSKGKTSHVNL</sequence>
<evidence type="ECO:0000313" key="2">
    <source>
        <dbReference type="EMBL" id="KGD72359.1"/>
    </source>
</evidence>
<dbReference type="AlphaFoldDB" id="A0A095T730"/>
<dbReference type="RefSeq" id="WP_038021890.1">
    <property type="nucleotide sequence ID" value="NZ_JPKR02000003.1"/>
</dbReference>
<dbReference type="OrthoDB" id="9949075at2"/>
<proteinExistence type="predicted"/>
<dbReference type="EMBL" id="JPKR02000003">
    <property type="protein sequence ID" value="KGD72359.1"/>
    <property type="molecule type" value="Genomic_DNA"/>
</dbReference>
<evidence type="ECO:0000256" key="1">
    <source>
        <dbReference type="SAM" id="MobiDB-lite"/>
    </source>
</evidence>
<name>A0A095T730_9GAMM</name>
<dbReference type="STRING" id="642227.HA49_16620"/>
<protein>
    <submittedName>
        <fullName evidence="2">Uncharacterized protein</fullName>
    </submittedName>
</protein>
<keyword evidence="3" id="KW-1185">Reference proteome</keyword>
<feature type="compositionally biased region" description="Low complexity" evidence="1">
    <location>
        <begin position="62"/>
        <end position="73"/>
    </location>
</feature>
<accession>A0A095T730</accession>
<dbReference type="Proteomes" id="UP000029577">
    <property type="component" value="Unassembled WGS sequence"/>
</dbReference>
<feature type="region of interest" description="Disordered" evidence="1">
    <location>
        <begin position="42"/>
        <end position="73"/>
    </location>
</feature>